<keyword evidence="1" id="KW-0472">Membrane</keyword>
<protein>
    <submittedName>
        <fullName evidence="2">Uncharacterized protein</fullName>
    </submittedName>
</protein>
<evidence type="ECO:0000256" key="1">
    <source>
        <dbReference type="SAM" id="Phobius"/>
    </source>
</evidence>
<reference evidence="2 3" key="2">
    <citation type="submission" date="2007-09" db="EMBL/GenBank/DDBJ databases">
        <title>Draft genome sequence of Clostridium bolteae (ATCC BAA-613).</title>
        <authorList>
            <person name="Sudarsanam P."/>
            <person name="Ley R."/>
            <person name="Guruge J."/>
            <person name="Turnbaugh P.J."/>
            <person name="Mahowald M."/>
            <person name="Liep D."/>
            <person name="Gordon J."/>
        </authorList>
    </citation>
    <scope>NUCLEOTIDE SEQUENCE [LARGE SCALE GENOMIC DNA]</scope>
    <source>
        <strain evidence="3">ATCC BAA-613 / DSM 15670 / CCUG 46953 / JCM 12243 / WAL 16351</strain>
    </source>
</reference>
<feature type="transmembrane region" description="Helical" evidence="1">
    <location>
        <begin position="40"/>
        <end position="60"/>
    </location>
</feature>
<evidence type="ECO:0000313" key="3">
    <source>
        <dbReference type="Proteomes" id="UP000005396"/>
    </source>
</evidence>
<dbReference type="Proteomes" id="UP000005396">
    <property type="component" value="Unassembled WGS sequence"/>
</dbReference>
<dbReference type="PaxDb" id="411902-CLOBOL_05616"/>
<dbReference type="HOGENOM" id="CLU_2877837_0_0_9"/>
<keyword evidence="1" id="KW-1133">Transmembrane helix</keyword>
<dbReference type="EMBL" id="ABCC02000041">
    <property type="protein sequence ID" value="EDP14224.1"/>
    <property type="molecule type" value="Genomic_DNA"/>
</dbReference>
<proteinExistence type="predicted"/>
<dbReference type="AlphaFoldDB" id="A8S090"/>
<comment type="caution">
    <text evidence="2">The sequence shown here is derived from an EMBL/GenBank/DDBJ whole genome shotgun (WGS) entry which is preliminary data.</text>
</comment>
<reference evidence="2 3" key="1">
    <citation type="submission" date="2007-08" db="EMBL/GenBank/DDBJ databases">
        <authorList>
            <person name="Fulton L."/>
            <person name="Clifton S."/>
            <person name="Fulton B."/>
            <person name="Xu J."/>
            <person name="Minx P."/>
            <person name="Pepin K.H."/>
            <person name="Johnson M."/>
            <person name="Thiruvilangam P."/>
            <person name="Bhonagiri V."/>
            <person name="Nash W.E."/>
            <person name="Mardis E.R."/>
            <person name="Wilson R.K."/>
        </authorList>
    </citation>
    <scope>NUCLEOTIDE SEQUENCE [LARGE SCALE GENOMIC DNA]</scope>
    <source>
        <strain evidence="3">ATCC BAA-613 / DSM 15670 / CCUG 46953 / JCM 12243 / WAL 16351</strain>
    </source>
</reference>
<gene>
    <name evidence="2" type="ORF">CLOBOL_05616</name>
</gene>
<evidence type="ECO:0000313" key="2">
    <source>
        <dbReference type="EMBL" id="EDP14224.1"/>
    </source>
</evidence>
<keyword evidence="1" id="KW-0812">Transmembrane</keyword>
<name>A8S090_ENTBW</name>
<sequence length="63" mass="7593">MNKKMSIRQGSKIAPLNFWQEKNLEISRFLERRRPDLNRWIEVLQTYALPLGYCAVFNFYGLK</sequence>
<accession>A8S090</accession>
<organism evidence="2 3">
    <name type="scientific">Enterocloster bolteae (strain ATCC BAA-613 / DSM 15670 / CCUG 46953 / JCM 12243 / WAL 16351)</name>
    <name type="common">Clostridium bolteae</name>
    <dbReference type="NCBI Taxonomy" id="411902"/>
    <lineage>
        <taxon>Bacteria</taxon>
        <taxon>Bacillati</taxon>
        <taxon>Bacillota</taxon>
        <taxon>Clostridia</taxon>
        <taxon>Lachnospirales</taxon>
        <taxon>Lachnospiraceae</taxon>
        <taxon>Enterocloster</taxon>
    </lineage>
</organism>